<dbReference type="Pfam" id="PF07714">
    <property type="entry name" value="PK_Tyr_Ser-Thr"/>
    <property type="match status" value="1"/>
</dbReference>
<dbReference type="SUPFAM" id="SSF56112">
    <property type="entry name" value="Protein kinase-like (PK-like)"/>
    <property type="match status" value="1"/>
</dbReference>
<name>A0A9N9HM36_9GLOM</name>
<dbReference type="OrthoDB" id="6718656at2759"/>
<accession>A0A9N9HM36</accession>
<protein>
    <submittedName>
        <fullName evidence="2">15534_t:CDS:1</fullName>
    </submittedName>
</protein>
<dbReference type="GO" id="GO:0004672">
    <property type="term" value="F:protein kinase activity"/>
    <property type="evidence" value="ECO:0007669"/>
    <property type="project" value="InterPro"/>
</dbReference>
<reference evidence="2" key="1">
    <citation type="submission" date="2021-06" db="EMBL/GenBank/DDBJ databases">
        <authorList>
            <person name="Kallberg Y."/>
            <person name="Tangrot J."/>
            <person name="Rosling A."/>
        </authorList>
    </citation>
    <scope>NUCLEOTIDE SEQUENCE</scope>
    <source>
        <strain evidence="2">MA453B</strain>
    </source>
</reference>
<dbReference type="AlphaFoldDB" id="A0A9N9HM36"/>
<comment type="caution">
    <text evidence="2">The sequence shown here is derived from an EMBL/GenBank/DDBJ whole genome shotgun (WGS) entry which is preliminary data.</text>
</comment>
<dbReference type="InterPro" id="IPR000719">
    <property type="entry name" value="Prot_kinase_dom"/>
</dbReference>
<dbReference type="PROSITE" id="PS50011">
    <property type="entry name" value="PROTEIN_KINASE_DOM"/>
    <property type="match status" value="1"/>
</dbReference>
<dbReference type="EMBL" id="CAJVPY010008044">
    <property type="protein sequence ID" value="CAG8690662.1"/>
    <property type="molecule type" value="Genomic_DNA"/>
</dbReference>
<sequence length="206" mass="24406">MKKSAVSQKWFEKILKESSIPIFEYSLYKNVEEIRRADYNGKKVVLNSFDNEEMSKELAKEFINELKQLFAINFHPNIIQFHGITRDPTTSKLMLVLQFANGGSLRQHLLKKWQDDTFKISFNEIFQIARQGLDFISKRETNLFIKNQDKKLMPTLDIMTNEQSRIYKNMHRDDLTIMLLNTVLEQKYYEPSGDQKLKSTDEQKLQ</sequence>
<dbReference type="Proteomes" id="UP000789405">
    <property type="component" value="Unassembled WGS sequence"/>
</dbReference>
<evidence type="ECO:0000313" key="2">
    <source>
        <dbReference type="EMBL" id="CAG8690662.1"/>
    </source>
</evidence>
<dbReference type="InterPro" id="IPR001245">
    <property type="entry name" value="Ser-Thr/Tyr_kinase_cat_dom"/>
</dbReference>
<organism evidence="2 3">
    <name type="scientific">Dentiscutata erythropus</name>
    <dbReference type="NCBI Taxonomy" id="1348616"/>
    <lineage>
        <taxon>Eukaryota</taxon>
        <taxon>Fungi</taxon>
        <taxon>Fungi incertae sedis</taxon>
        <taxon>Mucoromycota</taxon>
        <taxon>Glomeromycotina</taxon>
        <taxon>Glomeromycetes</taxon>
        <taxon>Diversisporales</taxon>
        <taxon>Gigasporaceae</taxon>
        <taxon>Dentiscutata</taxon>
    </lineage>
</organism>
<feature type="non-terminal residue" evidence="2">
    <location>
        <position position="206"/>
    </location>
</feature>
<dbReference type="GO" id="GO:0005524">
    <property type="term" value="F:ATP binding"/>
    <property type="evidence" value="ECO:0007669"/>
    <property type="project" value="InterPro"/>
</dbReference>
<dbReference type="InterPro" id="IPR011009">
    <property type="entry name" value="Kinase-like_dom_sf"/>
</dbReference>
<evidence type="ECO:0000259" key="1">
    <source>
        <dbReference type="PROSITE" id="PS50011"/>
    </source>
</evidence>
<keyword evidence="3" id="KW-1185">Reference proteome</keyword>
<proteinExistence type="predicted"/>
<gene>
    <name evidence="2" type="ORF">DERYTH_LOCUS12351</name>
</gene>
<feature type="domain" description="Protein kinase" evidence="1">
    <location>
        <begin position="1"/>
        <end position="206"/>
    </location>
</feature>
<evidence type="ECO:0000313" key="3">
    <source>
        <dbReference type="Proteomes" id="UP000789405"/>
    </source>
</evidence>
<dbReference type="Gene3D" id="1.10.510.10">
    <property type="entry name" value="Transferase(Phosphotransferase) domain 1"/>
    <property type="match status" value="1"/>
</dbReference>